<keyword evidence="3" id="KW-1185">Reference proteome</keyword>
<evidence type="ECO:0000313" key="3">
    <source>
        <dbReference type="Proteomes" id="UP000619293"/>
    </source>
</evidence>
<name>A0A8J3JW13_9ACTN</name>
<gene>
    <name evidence="2" type="primary">mmcA</name>
    <name evidence="2" type="ORF">Cch02nite_13520</name>
</gene>
<dbReference type="InterPro" id="IPR004360">
    <property type="entry name" value="Glyas_Fos-R_dOase_dom"/>
</dbReference>
<evidence type="ECO:0000313" key="2">
    <source>
        <dbReference type="EMBL" id="GIF87908.1"/>
    </source>
</evidence>
<sequence>MIQPISYVELNSPDLDATSSFLSAAFGWRPQPFAAPDYLVAAHGDAAGVDTGIMPSRDGQPRAIPVIRVEEMAAAIERVRRHGGTVVVEPFTITGVGQGCYITDPAGLLIGLHAYDAAA</sequence>
<dbReference type="Pfam" id="PF00903">
    <property type="entry name" value="Glyoxalase"/>
    <property type="match status" value="1"/>
</dbReference>
<dbReference type="InterPro" id="IPR029068">
    <property type="entry name" value="Glyas_Bleomycin-R_OHBP_Dase"/>
</dbReference>
<accession>A0A8J3JW13</accession>
<evidence type="ECO:0000259" key="1">
    <source>
        <dbReference type="PROSITE" id="PS51819"/>
    </source>
</evidence>
<proteinExistence type="predicted"/>
<dbReference type="RefSeq" id="WP_191837753.1">
    <property type="nucleotide sequence ID" value="NZ_BAAALB010000010.1"/>
</dbReference>
<dbReference type="PANTHER" id="PTHR33993">
    <property type="entry name" value="GLYOXALASE-RELATED"/>
    <property type="match status" value="1"/>
</dbReference>
<dbReference type="AlphaFoldDB" id="A0A8J3JW13"/>
<comment type="caution">
    <text evidence="2">The sequence shown here is derived from an EMBL/GenBank/DDBJ whole genome shotgun (WGS) entry which is preliminary data.</text>
</comment>
<dbReference type="Proteomes" id="UP000619293">
    <property type="component" value="Unassembled WGS sequence"/>
</dbReference>
<dbReference type="PROSITE" id="PS51819">
    <property type="entry name" value="VOC"/>
    <property type="match status" value="1"/>
</dbReference>
<dbReference type="InterPro" id="IPR052164">
    <property type="entry name" value="Anthracycline_SecMetBiosynth"/>
</dbReference>
<dbReference type="PANTHER" id="PTHR33993:SF14">
    <property type="entry name" value="GB|AAF24581.1"/>
    <property type="match status" value="1"/>
</dbReference>
<reference evidence="2 3" key="1">
    <citation type="submission" date="2021-01" db="EMBL/GenBank/DDBJ databases">
        <title>Whole genome shotgun sequence of Catellatospora chokoriensis NBRC 107358.</title>
        <authorList>
            <person name="Komaki H."/>
            <person name="Tamura T."/>
        </authorList>
    </citation>
    <scope>NUCLEOTIDE SEQUENCE [LARGE SCALE GENOMIC DNA]</scope>
    <source>
        <strain evidence="2 3">NBRC 107358</strain>
    </source>
</reference>
<dbReference type="EMBL" id="BONG01000006">
    <property type="protein sequence ID" value="GIF87908.1"/>
    <property type="molecule type" value="Genomic_DNA"/>
</dbReference>
<dbReference type="SUPFAM" id="SSF54593">
    <property type="entry name" value="Glyoxalase/Bleomycin resistance protein/Dihydroxybiphenyl dioxygenase"/>
    <property type="match status" value="1"/>
</dbReference>
<dbReference type="Gene3D" id="3.10.180.10">
    <property type="entry name" value="2,3-Dihydroxybiphenyl 1,2-Dioxygenase, domain 1"/>
    <property type="match status" value="1"/>
</dbReference>
<dbReference type="InterPro" id="IPR037523">
    <property type="entry name" value="VOC_core"/>
</dbReference>
<feature type="domain" description="VOC" evidence="1">
    <location>
        <begin position="4"/>
        <end position="115"/>
    </location>
</feature>
<organism evidence="2 3">
    <name type="scientific">Catellatospora chokoriensis</name>
    <dbReference type="NCBI Taxonomy" id="310353"/>
    <lineage>
        <taxon>Bacteria</taxon>
        <taxon>Bacillati</taxon>
        <taxon>Actinomycetota</taxon>
        <taxon>Actinomycetes</taxon>
        <taxon>Micromonosporales</taxon>
        <taxon>Micromonosporaceae</taxon>
        <taxon>Catellatospora</taxon>
    </lineage>
</organism>
<dbReference type="CDD" id="cd07247">
    <property type="entry name" value="SgaA_N_like"/>
    <property type="match status" value="1"/>
</dbReference>
<protein>
    <submittedName>
        <fullName evidence="2">Glyoxalase</fullName>
    </submittedName>
</protein>